<evidence type="ECO:0000313" key="4">
    <source>
        <dbReference type="Proteomes" id="UP000288859"/>
    </source>
</evidence>
<sequence length="273" mass="29644">MAPTPYRMKGVALVTGAASGIGRAVAHTFVAEGCTRLILADVNGEGLPTVAKELEELDDSVQTCLVTCDISQEDQVQRMVDEGVAKFGAIHYAVNNAGISSKPRVRTHELEVESYDRVQNVNQRGLWLCERAELRQMLKQEPELRTRAGTNPQRGSIVNISSIFGRVSHENVGAYAATKAAVLGITRTDACAYGKDGIRVNSVCPGYIRTPLLDHQIKIGTYDENMIKAIPIHRWGMAEDIAEGVVFLASEKASFITGEELYIDGGSVIKCHG</sequence>
<dbReference type="PANTHER" id="PTHR42760">
    <property type="entry name" value="SHORT-CHAIN DEHYDROGENASES/REDUCTASES FAMILY MEMBER"/>
    <property type="match status" value="1"/>
</dbReference>
<dbReference type="Gene3D" id="3.40.50.720">
    <property type="entry name" value="NAD(P)-binding Rossmann-like Domain"/>
    <property type="match status" value="1"/>
</dbReference>
<dbReference type="OrthoDB" id="5840532at2759"/>
<name>A0A438N567_EXOME</name>
<accession>A0A438N567</accession>
<proteinExistence type="inferred from homology"/>
<comment type="similarity">
    <text evidence="1">Belongs to the short-chain dehydrogenases/reductases (SDR) family.</text>
</comment>
<dbReference type="GO" id="GO:0016616">
    <property type="term" value="F:oxidoreductase activity, acting on the CH-OH group of donors, NAD or NADP as acceptor"/>
    <property type="evidence" value="ECO:0007669"/>
    <property type="project" value="TreeGrafter"/>
</dbReference>
<dbReference type="PRINTS" id="PR00081">
    <property type="entry name" value="GDHRDH"/>
</dbReference>
<dbReference type="VEuPathDB" id="FungiDB:PV10_08315"/>
<dbReference type="PRINTS" id="PR00080">
    <property type="entry name" value="SDRFAMILY"/>
</dbReference>
<protein>
    <submittedName>
        <fullName evidence="3">Uncharacterized protein</fullName>
    </submittedName>
</protein>
<dbReference type="InterPro" id="IPR036291">
    <property type="entry name" value="NAD(P)-bd_dom_sf"/>
</dbReference>
<evidence type="ECO:0000256" key="1">
    <source>
        <dbReference type="ARBA" id="ARBA00006484"/>
    </source>
</evidence>
<reference evidence="3 4" key="1">
    <citation type="submission" date="2017-03" db="EMBL/GenBank/DDBJ databases">
        <title>Genomes of endolithic fungi from Antarctica.</title>
        <authorList>
            <person name="Coleine C."/>
            <person name="Masonjones S."/>
            <person name="Stajich J.E."/>
        </authorList>
    </citation>
    <scope>NUCLEOTIDE SEQUENCE [LARGE SCALE GENOMIC DNA]</scope>
    <source>
        <strain evidence="3 4">CCFEE 6314</strain>
    </source>
</reference>
<gene>
    <name evidence="3" type="ORF">B0A52_06059</name>
</gene>
<dbReference type="AlphaFoldDB" id="A0A438N567"/>
<dbReference type="Proteomes" id="UP000288859">
    <property type="component" value="Unassembled WGS sequence"/>
</dbReference>
<dbReference type="EMBL" id="NAJM01000020">
    <property type="protein sequence ID" value="RVX70902.1"/>
    <property type="molecule type" value="Genomic_DNA"/>
</dbReference>
<keyword evidence="2" id="KW-0521">NADP</keyword>
<dbReference type="SUPFAM" id="SSF51735">
    <property type="entry name" value="NAD(P)-binding Rossmann-fold domains"/>
    <property type="match status" value="1"/>
</dbReference>
<dbReference type="Pfam" id="PF13561">
    <property type="entry name" value="adh_short_C2"/>
    <property type="match status" value="1"/>
</dbReference>
<comment type="caution">
    <text evidence="3">The sequence shown here is derived from an EMBL/GenBank/DDBJ whole genome shotgun (WGS) entry which is preliminary data.</text>
</comment>
<organism evidence="3 4">
    <name type="scientific">Exophiala mesophila</name>
    <name type="common">Black yeast-like fungus</name>
    <dbReference type="NCBI Taxonomy" id="212818"/>
    <lineage>
        <taxon>Eukaryota</taxon>
        <taxon>Fungi</taxon>
        <taxon>Dikarya</taxon>
        <taxon>Ascomycota</taxon>
        <taxon>Pezizomycotina</taxon>
        <taxon>Eurotiomycetes</taxon>
        <taxon>Chaetothyriomycetidae</taxon>
        <taxon>Chaetothyriales</taxon>
        <taxon>Herpotrichiellaceae</taxon>
        <taxon>Exophiala</taxon>
    </lineage>
</organism>
<dbReference type="CDD" id="cd05233">
    <property type="entry name" value="SDR_c"/>
    <property type="match status" value="1"/>
</dbReference>
<dbReference type="InterPro" id="IPR002347">
    <property type="entry name" value="SDR_fam"/>
</dbReference>
<dbReference type="FunFam" id="3.40.50.720:FF:000084">
    <property type="entry name" value="Short-chain dehydrogenase reductase"/>
    <property type="match status" value="1"/>
</dbReference>
<evidence type="ECO:0000313" key="3">
    <source>
        <dbReference type="EMBL" id="RVX70902.1"/>
    </source>
</evidence>
<evidence type="ECO:0000256" key="2">
    <source>
        <dbReference type="ARBA" id="ARBA00022857"/>
    </source>
</evidence>